<dbReference type="EMBL" id="ASPP01019451">
    <property type="protein sequence ID" value="ETO15121.1"/>
    <property type="molecule type" value="Genomic_DNA"/>
</dbReference>
<reference evidence="2 3" key="1">
    <citation type="journal article" date="2013" name="Curr. Biol.">
        <title>The Genome of the Foraminiferan Reticulomyxa filosa.</title>
        <authorList>
            <person name="Glockner G."/>
            <person name="Hulsmann N."/>
            <person name="Schleicher M."/>
            <person name="Noegel A.A."/>
            <person name="Eichinger L."/>
            <person name="Gallinger C."/>
            <person name="Pawlowski J."/>
            <person name="Sierra R."/>
            <person name="Euteneuer U."/>
            <person name="Pillet L."/>
            <person name="Moustafa A."/>
            <person name="Platzer M."/>
            <person name="Groth M."/>
            <person name="Szafranski K."/>
            <person name="Schliwa M."/>
        </authorList>
    </citation>
    <scope>NUCLEOTIDE SEQUENCE [LARGE SCALE GENOMIC DNA]</scope>
</reference>
<evidence type="ECO:0000313" key="3">
    <source>
        <dbReference type="Proteomes" id="UP000023152"/>
    </source>
</evidence>
<gene>
    <name evidence="2" type="ORF">RFI_22243</name>
</gene>
<evidence type="ECO:0000256" key="1">
    <source>
        <dbReference type="SAM" id="MobiDB-lite"/>
    </source>
</evidence>
<dbReference type="Proteomes" id="UP000023152">
    <property type="component" value="Unassembled WGS sequence"/>
</dbReference>
<feature type="compositionally biased region" description="Basic residues" evidence="1">
    <location>
        <begin position="10"/>
        <end position="20"/>
    </location>
</feature>
<dbReference type="AlphaFoldDB" id="X6MN70"/>
<name>X6MN70_RETFI</name>
<accession>X6MN70</accession>
<proteinExistence type="predicted"/>
<feature type="non-terminal residue" evidence="2">
    <location>
        <position position="1"/>
    </location>
</feature>
<protein>
    <submittedName>
        <fullName evidence="2">Uncharacterized protein</fullName>
    </submittedName>
</protein>
<evidence type="ECO:0000313" key="2">
    <source>
        <dbReference type="EMBL" id="ETO15121.1"/>
    </source>
</evidence>
<feature type="region of interest" description="Disordered" evidence="1">
    <location>
        <begin position="1"/>
        <end position="30"/>
    </location>
</feature>
<keyword evidence="3" id="KW-1185">Reference proteome</keyword>
<comment type="caution">
    <text evidence="2">The sequence shown here is derived from an EMBL/GenBank/DDBJ whole genome shotgun (WGS) entry which is preliminary data.</text>
</comment>
<organism evidence="2 3">
    <name type="scientific">Reticulomyxa filosa</name>
    <dbReference type="NCBI Taxonomy" id="46433"/>
    <lineage>
        <taxon>Eukaryota</taxon>
        <taxon>Sar</taxon>
        <taxon>Rhizaria</taxon>
        <taxon>Retaria</taxon>
        <taxon>Foraminifera</taxon>
        <taxon>Monothalamids</taxon>
        <taxon>Reticulomyxidae</taxon>
        <taxon>Reticulomyxa</taxon>
    </lineage>
</organism>
<sequence>STVLSLSFSQRRRDKKRKQKSSQNNLDKSTTDHLNNIQSMLCYLLFLKIYINISTSDIIPEQQQISTPLTVVSTNLLNESREHEHEQKYSHLVQDSNTPQLIVNVTNFIKNDQNQLYSITLQLNPQNILFTPHIFTFQYDTNHDTIDQISHHIIQTLQYPTTFTSYVQDALKQILEPIDNSQNKFFMFSKFPMLRQQNLMF</sequence>